<dbReference type="InterPro" id="IPR036249">
    <property type="entry name" value="Thioredoxin-like_sf"/>
</dbReference>
<sequence length="368" mass="41007">MKTFLVIIATACCSFVCAQDSAYVIKGNVGTGVNGKLVFAYFKNSMYNYDTAVVTKGQFTFKGFTTEPLQGTMFWVKKQYPGNVQFYVEPGGTTILNGSADSLKNITITGASINKDMVALKALFENEDKAYEANAKGYDLPENKTNKAALDSLDEVEKQIQRNKRALLVSFIKQHPQSLLAAYSVIENYSYDVEPAEIRNVYNLFHSNIKKAAIGKKINNIATIFEKYSVGKKLDKINQPDTSGQMISLASLKGKYVLVDFWASWCAPCRAENPNIKKAYDMYHSKGLEIYAVSYDDAKGKKKWINAINKDGLPWIQVSELKGWSNETSENFYIKSIPANFLLDKDGTIVAKNIFGDKLLAKLAVLLP</sequence>
<gene>
    <name evidence="7" type="ORF">ACFOWM_01215</name>
</gene>
<name>A0ABV8QNU9_9BACT</name>
<feature type="domain" description="Thioredoxin" evidence="6">
    <location>
        <begin position="228"/>
        <end position="368"/>
    </location>
</feature>
<dbReference type="Gene3D" id="3.40.30.10">
    <property type="entry name" value="Glutaredoxin"/>
    <property type="match status" value="1"/>
</dbReference>
<dbReference type="InterPro" id="IPR000866">
    <property type="entry name" value="AhpC/TSA"/>
</dbReference>
<dbReference type="InterPro" id="IPR050553">
    <property type="entry name" value="Thioredoxin_ResA/DsbE_sf"/>
</dbReference>
<dbReference type="Pfam" id="PF00578">
    <property type="entry name" value="AhpC-TSA"/>
    <property type="match status" value="1"/>
</dbReference>
<evidence type="ECO:0000256" key="4">
    <source>
        <dbReference type="ARBA" id="ARBA00023284"/>
    </source>
</evidence>
<evidence type="ECO:0000256" key="3">
    <source>
        <dbReference type="ARBA" id="ARBA00023157"/>
    </source>
</evidence>
<evidence type="ECO:0000313" key="7">
    <source>
        <dbReference type="EMBL" id="MFC4261483.1"/>
    </source>
</evidence>
<keyword evidence="4" id="KW-0676">Redox-active center</keyword>
<accession>A0ABV8QNU9</accession>
<protein>
    <submittedName>
        <fullName evidence="7">Redoxin domain-containing protein</fullName>
    </submittedName>
</protein>
<reference evidence="8" key="1">
    <citation type="journal article" date="2019" name="Int. J. Syst. Evol. Microbiol.">
        <title>The Global Catalogue of Microorganisms (GCM) 10K type strain sequencing project: providing services to taxonomists for standard genome sequencing and annotation.</title>
        <authorList>
            <consortium name="The Broad Institute Genomics Platform"/>
            <consortium name="The Broad Institute Genome Sequencing Center for Infectious Disease"/>
            <person name="Wu L."/>
            <person name="Ma J."/>
        </authorList>
    </citation>
    <scope>NUCLEOTIDE SEQUENCE [LARGE SCALE GENOMIC DNA]</scope>
    <source>
        <strain evidence="8">CECT 8289</strain>
    </source>
</reference>
<keyword evidence="2" id="KW-0201">Cytochrome c-type biogenesis</keyword>
<organism evidence="7 8">
    <name type="scientific">Ferruginibacter yonginensis</name>
    <dbReference type="NCBI Taxonomy" id="1310416"/>
    <lineage>
        <taxon>Bacteria</taxon>
        <taxon>Pseudomonadati</taxon>
        <taxon>Bacteroidota</taxon>
        <taxon>Chitinophagia</taxon>
        <taxon>Chitinophagales</taxon>
        <taxon>Chitinophagaceae</taxon>
        <taxon>Ferruginibacter</taxon>
    </lineage>
</organism>
<evidence type="ECO:0000256" key="1">
    <source>
        <dbReference type="ARBA" id="ARBA00004196"/>
    </source>
</evidence>
<dbReference type="Pfam" id="PF14289">
    <property type="entry name" value="DUF4369"/>
    <property type="match status" value="1"/>
</dbReference>
<comment type="caution">
    <text evidence="7">The sequence shown here is derived from an EMBL/GenBank/DDBJ whole genome shotgun (WGS) entry which is preliminary data.</text>
</comment>
<keyword evidence="5" id="KW-0732">Signal</keyword>
<dbReference type="PROSITE" id="PS51352">
    <property type="entry name" value="THIOREDOXIN_2"/>
    <property type="match status" value="1"/>
</dbReference>
<keyword evidence="3" id="KW-1015">Disulfide bond</keyword>
<comment type="subcellular location">
    <subcellularLocation>
        <location evidence="1">Cell envelope</location>
    </subcellularLocation>
</comment>
<dbReference type="PANTHER" id="PTHR42852:SF6">
    <property type="entry name" value="THIOL:DISULFIDE INTERCHANGE PROTEIN DSBE"/>
    <property type="match status" value="1"/>
</dbReference>
<dbReference type="Proteomes" id="UP001595907">
    <property type="component" value="Unassembled WGS sequence"/>
</dbReference>
<dbReference type="PANTHER" id="PTHR42852">
    <property type="entry name" value="THIOL:DISULFIDE INTERCHANGE PROTEIN DSBE"/>
    <property type="match status" value="1"/>
</dbReference>
<evidence type="ECO:0000313" key="8">
    <source>
        <dbReference type="Proteomes" id="UP001595907"/>
    </source>
</evidence>
<dbReference type="InterPro" id="IPR025380">
    <property type="entry name" value="DUF4369"/>
</dbReference>
<dbReference type="SUPFAM" id="SSF52833">
    <property type="entry name" value="Thioredoxin-like"/>
    <property type="match status" value="1"/>
</dbReference>
<proteinExistence type="predicted"/>
<dbReference type="PROSITE" id="PS00194">
    <property type="entry name" value="THIOREDOXIN_1"/>
    <property type="match status" value="1"/>
</dbReference>
<dbReference type="EMBL" id="JBHSCZ010000001">
    <property type="protein sequence ID" value="MFC4261483.1"/>
    <property type="molecule type" value="Genomic_DNA"/>
</dbReference>
<dbReference type="InterPro" id="IPR013766">
    <property type="entry name" value="Thioredoxin_domain"/>
</dbReference>
<feature type="signal peptide" evidence="5">
    <location>
        <begin position="1"/>
        <end position="18"/>
    </location>
</feature>
<dbReference type="InterPro" id="IPR017937">
    <property type="entry name" value="Thioredoxin_CS"/>
</dbReference>
<dbReference type="RefSeq" id="WP_379705910.1">
    <property type="nucleotide sequence ID" value="NZ_JBHSCZ010000001.1"/>
</dbReference>
<evidence type="ECO:0000256" key="2">
    <source>
        <dbReference type="ARBA" id="ARBA00022748"/>
    </source>
</evidence>
<keyword evidence="8" id="KW-1185">Reference proteome</keyword>
<feature type="chain" id="PRO_5046084895" evidence="5">
    <location>
        <begin position="19"/>
        <end position="368"/>
    </location>
</feature>
<evidence type="ECO:0000259" key="6">
    <source>
        <dbReference type="PROSITE" id="PS51352"/>
    </source>
</evidence>
<dbReference type="CDD" id="cd02966">
    <property type="entry name" value="TlpA_like_family"/>
    <property type="match status" value="1"/>
</dbReference>
<evidence type="ECO:0000256" key="5">
    <source>
        <dbReference type="SAM" id="SignalP"/>
    </source>
</evidence>